<protein>
    <submittedName>
        <fullName evidence="2">Uncharacterized protein</fullName>
    </submittedName>
</protein>
<keyword evidence="1" id="KW-0812">Transmembrane</keyword>
<evidence type="ECO:0000313" key="3">
    <source>
        <dbReference type="Proteomes" id="UP001065174"/>
    </source>
</evidence>
<keyword evidence="1" id="KW-0472">Membrane</keyword>
<keyword evidence="3" id="KW-1185">Reference proteome</keyword>
<proteinExistence type="predicted"/>
<organism evidence="2 3">
    <name type="scientific">Reichenbachiella agarivorans</name>
    <dbReference type="NCBI Taxonomy" id="2979464"/>
    <lineage>
        <taxon>Bacteria</taxon>
        <taxon>Pseudomonadati</taxon>
        <taxon>Bacteroidota</taxon>
        <taxon>Cytophagia</taxon>
        <taxon>Cytophagales</taxon>
        <taxon>Reichenbachiellaceae</taxon>
        <taxon>Reichenbachiella</taxon>
    </lineage>
</organism>
<reference evidence="2" key="1">
    <citation type="submission" date="2022-09" db="EMBL/GenBank/DDBJ databases">
        <title>Comparative genomics and taxonomic characterization of three novel marine species of genus Reichenbachiella exhibiting antioxidant and polysaccharide degradation activities.</title>
        <authorList>
            <person name="Muhammad N."/>
            <person name="Lee Y.-J."/>
            <person name="Ko J."/>
            <person name="Kim S.-G."/>
        </authorList>
    </citation>
    <scope>NUCLEOTIDE SEQUENCE</scope>
    <source>
        <strain evidence="2">BKB1-1</strain>
    </source>
</reference>
<sequence length="109" mass="12079">MNEKSTLAIVQATISLGFCGFGLFHLLWILMDDNTETTKVFALSNIIGILDYLLVVILGMMVLYDAISTLNSAQSLYDQPDQTAQKPKLSRTILSFACIVLGLFTVLRF</sequence>
<accession>A0ABY6CU61</accession>
<feature type="transmembrane region" description="Helical" evidence="1">
    <location>
        <begin position="42"/>
        <end position="67"/>
    </location>
</feature>
<feature type="transmembrane region" description="Helical" evidence="1">
    <location>
        <begin position="88"/>
        <end position="107"/>
    </location>
</feature>
<dbReference type="RefSeq" id="WP_262311477.1">
    <property type="nucleotide sequence ID" value="NZ_CP106679.1"/>
</dbReference>
<feature type="transmembrane region" description="Helical" evidence="1">
    <location>
        <begin position="7"/>
        <end position="30"/>
    </location>
</feature>
<dbReference type="EMBL" id="CP106679">
    <property type="protein sequence ID" value="UXP34051.1"/>
    <property type="molecule type" value="Genomic_DNA"/>
</dbReference>
<evidence type="ECO:0000256" key="1">
    <source>
        <dbReference type="SAM" id="Phobius"/>
    </source>
</evidence>
<name>A0ABY6CU61_9BACT</name>
<gene>
    <name evidence="2" type="ORF">N6H18_08855</name>
</gene>
<evidence type="ECO:0000313" key="2">
    <source>
        <dbReference type="EMBL" id="UXP34051.1"/>
    </source>
</evidence>
<keyword evidence="1" id="KW-1133">Transmembrane helix</keyword>
<dbReference type="Proteomes" id="UP001065174">
    <property type="component" value="Chromosome"/>
</dbReference>